<gene>
    <name evidence="1" type="ORF">BKG82_24810</name>
</gene>
<sequence length="106" mass="11575">MNNPPQQGVIYLSKGCNVQLTFRCFDGDENPIDLSGGLEIEIDQGTADAVHIEGDISEDSFSASVLLPSEVSDTARSGWQWRVKLLPSKQPLLVGVFERRDGKVNA</sequence>
<dbReference type="AlphaFoldDB" id="A0A1S1LJS1"/>
<proteinExistence type="predicted"/>
<evidence type="ECO:0000313" key="1">
    <source>
        <dbReference type="EMBL" id="OHU47594.1"/>
    </source>
</evidence>
<name>A0A1S1LJS1_MYCCH</name>
<protein>
    <submittedName>
        <fullName evidence="1">Uncharacterized protein</fullName>
    </submittedName>
</protein>
<organism evidence="1 2">
    <name type="scientific">Mycobacteroides chelonae</name>
    <name type="common">Mycobacterium chelonae</name>
    <dbReference type="NCBI Taxonomy" id="1774"/>
    <lineage>
        <taxon>Bacteria</taxon>
        <taxon>Bacillati</taxon>
        <taxon>Actinomycetota</taxon>
        <taxon>Actinomycetes</taxon>
        <taxon>Mycobacteriales</taxon>
        <taxon>Mycobacteriaceae</taxon>
        <taxon>Mycobacteroides</taxon>
    </lineage>
</organism>
<comment type="caution">
    <text evidence="1">The sequence shown here is derived from an EMBL/GenBank/DDBJ whole genome shotgun (WGS) entry which is preliminary data.</text>
</comment>
<reference evidence="1 2" key="1">
    <citation type="submission" date="2016-10" db="EMBL/GenBank/DDBJ databases">
        <title>Evaluation of Human, Veterinary and Environmental Mycobacterium chelonae Isolates by Core Genome Phylogenomic Analysis, Targeted Gene Comparison, and Anti-microbial Susceptibility Patterns: A Tale of Mistaken Identities.</title>
        <authorList>
            <person name="Fogelson S.B."/>
            <person name="Camus A.C."/>
            <person name="Lorenz W."/>
            <person name="Vasireddy R."/>
            <person name="Vasireddy S."/>
            <person name="Smith T."/>
            <person name="Brown-Elliott B.A."/>
            <person name="Wallace R.J.Jr."/>
            <person name="Hasan N.A."/>
            <person name="Reischl U."/>
            <person name="Sanchez S."/>
        </authorList>
    </citation>
    <scope>NUCLEOTIDE SEQUENCE [LARGE SCALE GENOMIC DNA]</scope>
    <source>
        <strain evidence="1 2">15515</strain>
    </source>
</reference>
<dbReference type="EMBL" id="MLIQ01000032">
    <property type="protein sequence ID" value="OHU47594.1"/>
    <property type="molecule type" value="Genomic_DNA"/>
</dbReference>
<dbReference type="Proteomes" id="UP000180043">
    <property type="component" value="Unassembled WGS sequence"/>
</dbReference>
<accession>A0A1S1LJS1</accession>
<evidence type="ECO:0000313" key="2">
    <source>
        <dbReference type="Proteomes" id="UP000180043"/>
    </source>
</evidence>